<evidence type="ECO:0000313" key="2">
    <source>
        <dbReference type="Proteomes" id="UP000307702"/>
    </source>
</evidence>
<gene>
    <name evidence="1" type="ORF">FCS21_01705</name>
</gene>
<evidence type="ECO:0000313" key="1">
    <source>
        <dbReference type="EMBL" id="TMM47715.1"/>
    </source>
</evidence>
<name>A0A8H2PP74_9GAMM</name>
<reference evidence="1 2" key="1">
    <citation type="submission" date="2019-05" db="EMBL/GenBank/DDBJ databases">
        <title>Colwellia ponticola sp. nov., isolated from seawater.</title>
        <authorList>
            <person name="Yoon J.-H."/>
        </authorList>
    </citation>
    <scope>NUCLEOTIDE SEQUENCE [LARGE SCALE GENOMIC DNA]</scope>
    <source>
        <strain evidence="1 2">OISW-25</strain>
    </source>
</reference>
<dbReference type="Proteomes" id="UP000307702">
    <property type="component" value="Unassembled WGS sequence"/>
</dbReference>
<keyword evidence="2" id="KW-1185">Reference proteome</keyword>
<organism evidence="1 2">
    <name type="scientific">Colwellia ponticola</name>
    <dbReference type="NCBI Taxonomy" id="2304625"/>
    <lineage>
        <taxon>Bacteria</taxon>
        <taxon>Pseudomonadati</taxon>
        <taxon>Pseudomonadota</taxon>
        <taxon>Gammaproteobacteria</taxon>
        <taxon>Alteromonadales</taxon>
        <taxon>Colwelliaceae</taxon>
        <taxon>Colwellia</taxon>
    </lineage>
</organism>
<dbReference type="EMBL" id="SZVP01000001">
    <property type="protein sequence ID" value="TMM47715.1"/>
    <property type="molecule type" value="Genomic_DNA"/>
</dbReference>
<dbReference type="RefSeq" id="WP_138620248.1">
    <property type="nucleotide sequence ID" value="NZ_SZVP01000001.1"/>
</dbReference>
<comment type="caution">
    <text evidence="1">The sequence shown here is derived from an EMBL/GenBank/DDBJ whole genome shotgun (WGS) entry which is preliminary data.</text>
</comment>
<sequence length="159" mass="18081">MSIRLVFIGLLFIVSTAVDAKERLMINFELMENKTMIEQGSVLVTKKLKGWNKGMQTSYLKLACKPLANGKVEKLYSTINFFDGLKVTHQQVGDTIELMVKRSKVTSRFTEIHNLPANQCKDMVPVLTTTVETYQFGIKKGIKDSRPFGDSMTFHYHVN</sequence>
<accession>A0A8H2PP74</accession>
<dbReference type="AlphaFoldDB" id="A0A8H2PP74"/>
<proteinExistence type="predicted"/>
<protein>
    <submittedName>
        <fullName evidence="1">Uncharacterized protein</fullName>
    </submittedName>
</protein>